<comment type="caution">
    <text evidence="10">The sequence shown here is derived from an EMBL/GenBank/DDBJ whole genome shotgun (WGS) entry which is preliminary data.</text>
</comment>
<dbReference type="PANTHER" id="PTHR43302">
    <property type="entry name" value="TRANSPORTER ARSB-RELATED"/>
    <property type="match status" value="1"/>
</dbReference>
<dbReference type="InParanoid" id="A0A2P5HI08"/>
<evidence type="ECO:0000256" key="5">
    <source>
        <dbReference type="ARBA" id="ARBA00022989"/>
    </source>
</evidence>
<dbReference type="InterPro" id="IPR004680">
    <property type="entry name" value="Cit_transptr-like_dom"/>
</dbReference>
<feature type="transmembrane region" description="Helical" evidence="8">
    <location>
        <begin position="750"/>
        <end position="771"/>
    </location>
</feature>
<evidence type="ECO:0000256" key="8">
    <source>
        <dbReference type="SAM" id="Phobius"/>
    </source>
</evidence>
<proteinExistence type="predicted"/>
<name>A0A2P5HI08_DIAHE</name>
<evidence type="ECO:0000313" key="11">
    <source>
        <dbReference type="Proteomes" id="UP000094444"/>
    </source>
</evidence>
<dbReference type="GO" id="GO:0005886">
    <property type="term" value="C:plasma membrane"/>
    <property type="evidence" value="ECO:0007669"/>
    <property type="project" value="UniProtKB-SubCell"/>
</dbReference>
<keyword evidence="5 8" id="KW-1133">Transmembrane helix</keyword>
<organism evidence="10 11">
    <name type="scientific">Diaporthe helianthi</name>
    <dbReference type="NCBI Taxonomy" id="158607"/>
    <lineage>
        <taxon>Eukaryota</taxon>
        <taxon>Fungi</taxon>
        <taxon>Dikarya</taxon>
        <taxon>Ascomycota</taxon>
        <taxon>Pezizomycotina</taxon>
        <taxon>Sordariomycetes</taxon>
        <taxon>Sordariomycetidae</taxon>
        <taxon>Diaporthales</taxon>
        <taxon>Diaporthaceae</taxon>
        <taxon>Diaporthe</taxon>
    </lineage>
</organism>
<feature type="compositionally biased region" description="Polar residues" evidence="7">
    <location>
        <begin position="500"/>
        <end position="524"/>
    </location>
</feature>
<dbReference type="OrthoDB" id="442352at2759"/>
<evidence type="ECO:0000256" key="4">
    <source>
        <dbReference type="ARBA" id="ARBA00022692"/>
    </source>
</evidence>
<evidence type="ECO:0000313" key="10">
    <source>
        <dbReference type="EMBL" id="POS69875.1"/>
    </source>
</evidence>
<evidence type="ECO:0000256" key="7">
    <source>
        <dbReference type="SAM" id="MobiDB-lite"/>
    </source>
</evidence>
<evidence type="ECO:0000256" key="2">
    <source>
        <dbReference type="ARBA" id="ARBA00022448"/>
    </source>
</evidence>
<dbReference type="PANTHER" id="PTHR43302:SF5">
    <property type="entry name" value="TRANSPORTER ARSB-RELATED"/>
    <property type="match status" value="1"/>
</dbReference>
<dbReference type="GO" id="GO:0055085">
    <property type="term" value="P:transmembrane transport"/>
    <property type="evidence" value="ECO:0007669"/>
    <property type="project" value="InterPro"/>
</dbReference>
<dbReference type="EMBL" id="MAVT02001944">
    <property type="protein sequence ID" value="POS69875.1"/>
    <property type="molecule type" value="Genomic_DNA"/>
</dbReference>
<protein>
    <submittedName>
        <fullName evidence="10">Arsenite efflux transporter</fullName>
    </submittedName>
</protein>
<dbReference type="Pfam" id="PF03600">
    <property type="entry name" value="CitMHS"/>
    <property type="match status" value="1"/>
</dbReference>
<evidence type="ECO:0000256" key="1">
    <source>
        <dbReference type="ARBA" id="ARBA00004651"/>
    </source>
</evidence>
<keyword evidence="2" id="KW-0813">Transport</keyword>
<feature type="transmembrane region" description="Helical" evidence="8">
    <location>
        <begin position="129"/>
        <end position="149"/>
    </location>
</feature>
<dbReference type="Proteomes" id="UP000094444">
    <property type="component" value="Unassembled WGS sequence"/>
</dbReference>
<keyword evidence="4 8" id="KW-0812">Transmembrane</keyword>
<feature type="compositionally biased region" description="Basic and acidic residues" evidence="7">
    <location>
        <begin position="408"/>
        <end position="425"/>
    </location>
</feature>
<feature type="transmembrane region" description="Helical" evidence="8">
    <location>
        <begin position="169"/>
        <end position="198"/>
    </location>
</feature>
<feature type="transmembrane region" description="Helical" evidence="8">
    <location>
        <begin position="338"/>
        <end position="358"/>
    </location>
</feature>
<feature type="transmembrane region" description="Helical" evidence="8">
    <location>
        <begin position="704"/>
        <end position="729"/>
    </location>
</feature>
<sequence>MDLSDVSIETDQIREWRSIITLIVFLLANIAVLFPFHIPVYIPTRLWHAVYDSLVALRVIPPSSTTHGSQNGQPSDSKPLSRIMRKRFPMNSVTAPLIADLFLLAILAIGREEVKAGTLGDNGIFPIDIMIFFITLAYIAISIDASGLIRYLALKVLQWGGKVGHRLFFYLYAFFFSLGVFIGNDPIILSGTAFLAYMTRVSNNIKHPRAWIFTQFSIANIASAVLVSSNPTNLVLAGAFNIKFINYTANMVVPVVFTAVILFPFLLYIIFANEGLIPVSIKMRELPAEARLRPAVNPNIPNARGIAEDEQESHTNDDNGQLLSLVEIMNPFLDKGGAAFGAFIMSTTLITVLAINAANVKGKDDGHFQVFWVTLPAAFVMLCWDLAFGWIHREDTRDISRRGRDEVERARLERSGRGDNNRDHPGGINISTEGATELLSITRSVSREAWPDAVVKGDVTCNISSDYDTPPVSPRRGGLTPRLTLTPAGLSNEASIKPASESSPRLGTSISITVGSASDNSRPSSRGPAISEKTDDLSNTNEPEVLVRDATILGINKSANPDQANEMGERAGNIGMKQDPPTLVSLCKGRYRWLQETFPTVMAVISHLPFALVPFAFSMFVLVQALVTKGWVSVFAYGWDHWVSKTGTVGAVGGMGFLSVIFCNFAGTNIGTTIFLSRVIQAWQRIHLEPGSDDISDRTFWATVYSMALGVNYGAFSTAFSASLAGLLWRDILERKHIHIRRMEFARVNVPIIAIAMTVGCTVLVGEIYIIRKETPYSL</sequence>
<feature type="transmembrane region" description="Helical" evidence="8">
    <location>
        <begin position="247"/>
        <end position="271"/>
    </location>
</feature>
<evidence type="ECO:0000256" key="6">
    <source>
        <dbReference type="ARBA" id="ARBA00023136"/>
    </source>
</evidence>
<dbReference type="AlphaFoldDB" id="A0A2P5HI08"/>
<feature type="region of interest" description="Disordered" evidence="7">
    <location>
        <begin position="408"/>
        <end position="433"/>
    </location>
</feature>
<evidence type="ECO:0000259" key="9">
    <source>
        <dbReference type="Pfam" id="PF03600"/>
    </source>
</evidence>
<feature type="region of interest" description="Disordered" evidence="7">
    <location>
        <begin position="461"/>
        <end position="543"/>
    </location>
</feature>
<comment type="subcellular location">
    <subcellularLocation>
        <location evidence="1">Cell membrane</location>
        <topology evidence="1">Multi-pass membrane protein</topology>
    </subcellularLocation>
</comment>
<feature type="transmembrane region" description="Helical" evidence="8">
    <location>
        <begin position="20"/>
        <end position="42"/>
    </location>
</feature>
<gene>
    <name evidence="10" type="ORF">DHEL01_v211731</name>
</gene>
<reference evidence="10" key="1">
    <citation type="submission" date="2017-09" db="EMBL/GenBank/DDBJ databases">
        <title>Polyketide synthases of a Diaporthe helianthi virulent isolate.</title>
        <authorList>
            <person name="Baroncelli R."/>
        </authorList>
    </citation>
    <scope>NUCLEOTIDE SEQUENCE [LARGE SCALE GENOMIC DNA]</scope>
    <source>
        <strain evidence="10">7/96</strain>
    </source>
</reference>
<feature type="transmembrane region" description="Helical" evidence="8">
    <location>
        <begin position="88"/>
        <end position="109"/>
    </location>
</feature>
<feature type="transmembrane region" description="Helical" evidence="8">
    <location>
        <begin position="370"/>
        <end position="391"/>
    </location>
</feature>
<accession>A0A2P5HI08</accession>
<dbReference type="STRING" id="158607.A0A2P5HI08"/>
<evidence type="ECO:0000256" key="3">
    <source>
        <dbReference type="ARBA" id="ARBA00022475"/>
    </source>
</evidence>
<keyword evidence="3" id="KW-1003">Cell membrane</keyword>
<keyword evidence="6 8" id="KW-0472">Membrane</keyword>
<feature type="domain" description="Citrate transporter-like" evidence="9">
    <location>
        <begin position="123"/>
        <end position="682"/>
    </location>
</feature>
<keyword evidence="11" id="KW-1185">Reference proteome</keyword>
<feature type="transmembrane region" description="Helical" evidence="8">
    <location>
        <begin position="600"/>
        <end position="627"/>
    </location>
</feature>